<feature type="non-terminal residue" evidence="1">
    <location>
        <position position="1"/>
    </location>
</feature>
<protein>
    <submittedName>
        <fullName evidence="1">Uncharacterized protein</fullName>
    </submittedName>
</protein>
<gene>
    <name evidence="1" type="ORF">RRG08_045186</name>
</gene>
<evidence type="ECO:0000313" key="2">
    <source>
        <dbReference type="Proteomes" id="UP001283361"/>
    </source>
</evidence>
<dbReference type="EMBL" id="JAWDGP010007460">
    <property type="protein sequence ID" value="KAK3717089.1"/>
    <property type="molecule type" value="Genomic_DNA"/>
</dbReference>
<dbReference type="AlphaFoldDB" id="A0AAE0XVD7"/>
<accession>A0AAE0XVD7</accession>
<reference evidence="1" key="1">
    <citation type="journal article" date="2023" name="G3 (Bethesda)">
        <title>A reference genome for the long-term kleptoplast-retaining sea slug Elysia crispata morphotype clarki.</title>
        <authorList>
            <person name="Eastman K.E."/>
            <person name="Pendleton A.L."/>
            <person name="Shaikh M.A."/>
            <person name="Suttiyut T."/>
            <person name="Ogas R."/>
            <person name="Tomko P."/>
            <person name="Gavelis G."/>
            <person name="Widhalm J.R."/>
            <person name="Wisecaver J.H."/>
        </authorList>
    </citation>
    <scope>NUCLEOTIDE SEQUENCE</scope>
    <source>
        <strain evidence="1">ECLA1</strain>
    </source>
</reference>
<evidence type="ECO:0000313" key="1">
    <source>
        <dbReference type="EMBL" id="KAK3717089.1"/>
    </source>
</evidence>
<comment type="caution">
    <text evidence="1">The sequence shown here is derived from an EMBL/GenBank/DDBJ whole genome shotgun (WGS) entry which is preliminary data.</text>
</comment>
<organism evidence="1 2">
    <name type="scientific">Elysia crispata</name>
    <name type="common">lettuce slug</name>
    <dbReference type="NCBI Taxonomy" id="231223"/>
    <lineage>
        <taxon>Eukaryota</taxon>
        <taxon>Metazoa</taxon>
        <taxon>Spiralia</taxon>
        <taxon>Lophotrochozoa</taxon>
        <taxon>Mollusca</taxon>
        <taxon>Gastropoda</taxon>
        <taxon>Heterobranchia</taxon>
        <taxon>Euthyneura</taxon>
        <taxon>Panpulmonata</taxon>
        <taxon>Sacoglossa</taxon>
        <taxon>Placobranchoidea</taxon>
        <taxon>Plakobranchidae</taxon>
        <taxon>Elysia</taxon>
    </lineage>
</organism>
<name>A0AAE0XVD7_9GAST</name>
<dbReference type="Proteomes" id="UP001283361">
    <property type="component" value="Unassembled WGS sequence"/>
</dbReference>
<proteinExistence type="predicted"/>
<sequence>QLMVNAGEINLSVIGEATLDCYISRVLNLSHTEVWGHSALEYNRWT</sequence>
<keyword evidence="2" id="KW-1185">Reference proteome</keyword>